<feature type="transmembrane region" description="Helical" evidence="1">
    <location>
        <begin position="180"/>
        <end position="201"/>
    </location>
</feature>
<sequence>MTKITSKQNRKTIWFSVLFSAIFFAALASFLIYIFIKDWPLNNHKIKTYLLPVFSFFTYYLGFSYVKNYYQKSRKIVVDKEKITIGPKVYFWKDVKRIILTGKKGFGFFSYQMEVSTLVFNDNQTLFIFDDMYSNSWEIKLFIKQIVVDKKESFEIINSRIRSNEIENENFQEFKGNPIFSFRGIMMWSLILCCIYVILLTDSKLSKFNQLKIYVPFSIFWFLLNVFSMNYFEKSKNFFVVKNHYFFLEKENLQNFGH</sequence>
<feature type="transmembrane region" description="Helical" evidence="1">
    <location>
        <begin position="213"/>
        <end position="232"/>
    </location>
</feature>
<dbReference type="eggNOG" id="ENOG5032UXH">
    <property type="taxonomic scope" value="Bacteria"/>
</dbReference>
<comment type="caution">
    <text evidence="2">The sequence shown here is derived from an EMBL/GenBank/DDBJ whole genome shotgun (WGS) entry which is preliminary data.</text>
</comment>
<gene>
    <name evidence="2" type="ORF">IO89_12190</name>
</gene>
<accession>A0A085BET5</accession>
<dbReference type="OrthoDB" id="820979at2"/>
<dbReference type="Proteomes" id="UP000028623">
    <property type="component" value="Unassembled WGS sequence"/>
</dbReference>
<keyword evidence="1" id="KW-1133">Transmembrane helix</keyword>
<organism evidence="2 3">
    <name type="scientific">Epilithonimonas lactis</name>
    <dbReference type="NCBI Taxonomy" id="421072"/>
    <lineage>
        <taxon>Bacteria</taxon>
        <taxon>Pseudomonadati</taxon>
        <taxon>Bacteroidota</taxon>
        <taxon>Flavobacteriia</taxon>
        <taxon>Flavobacteriales</taxon>
        <taxon>Weeksellaceae</taxon>
        <taxon>Chryseobacterium group</taxon>
        <taxon>Epilithonimonas</taxon>
    </lineage>
</organism>
<proteinExistence type="predicted"/>
<dbReference type="RefSeq" id="WP_034976666.1">
    <property type="nucleotide sequence ID" value="NZ_FOFI01000001.1"/>
</dbReference>
<evidence type="ECO:0000313" key="3">
    <source>
        <dbReference type="Proteomes" id="UP000028623"/>
    </source>
</evidence>
<dbReference type="AlphaFoldDB" id="A0A085BET5"/>
<dbReference type="EMBL" id="JPLY01000004">
    <property type="protein sequence ID" value="KFC20980.1"/>
    <property type="molecule type" value="Genomic_DNA"/>
</dbReference>
<keyword evidence="1" id="KW-0472">Membrane</keyword>
<keyword evidence="3" id="KW-1185">Reference proteome</keyword>
<feature type="transmembrane region" description="Helical" evidence="1">
    <location>
        <begin position="12"/>
        <end position="36"/>
    </location>
</feature>
<protein>
    <submittedName>
        <fullName evidence="2">Uncharacterized protein</fullName>
    </submittedName>
</protein>
<evidence type="ECO:0000256" key="1">
    <source>
        <dbReference type="SAM" id="Phobius"/>
    </source>
</evidence>
<reference evidence="2 3" key="1">
    <citation type="submission" date="2014-07" db="EMBL/GenBank/DDBJ databases">
        <title>Epilithonimonas lactis LMG 22401 Genome.</title>
        <authorList>
            <person name="Pipes S.E."/>
            <person name="Stropko S.J."/>
        </authorList>
    </citation>
    <scope>NUCLEOTIDE SEQUENCE [LARGE SCALE GENOMIC DNA]</scope>
    <source>
        <strain evidence="2 3">LMG 24401</strain>
    </source>
</reference>
<feature type="transmembrane region" description="Helical" evidence="1">
    <location>
        <begin position="48"/>
        <end position="66"/>
    </location>
</feature>
<keyword evidence="1" id="KW-0812">Transmembrane</keyword>
<name>A0A085BET5_9FLAO</name>
<evidence type="ECO:0000313" key="2">
    <source>
        <dbReference type="EMBL" id="KFC20980.1"/>
    </source>
</evidence>